<keyword evidence="4" id="KW-1003">Cell membrane</keyword>
<gene>
    <name evidence="10" type="primary">sapD</name>
    <name evidence="10" type="ORF">GCM10007414_32320</name>
</gene>
<dbReference type="GO" id="GO:0005524">
    <property type="term" value="F:ATP binding"/>
    <property type="evidence" value="ECO:0007669"/>
    <property type="project" value="UniProtKB-KW"/>
</dbReference>
<keyword evidence="7 10" id="KW-0067">ATP-binding</keyword>
<evidence type="ECO:0000256" key="2">
    <source>
        <dbReference type="ARBA" id="ARBA00005417"/>
    </source>
</evidence>
<protein>
    <submittedName>
        <fullName evidence="10">ABC transporter ATP-binding protein</fullName>
    </submittedName>
</protein>
<sequence length="335" mass="37020">MALLDIRNLTIEINTPTGIVKAVDKVSLTMAEGEIKALVGESGSGKSLIAKALLGVTKPSWTVKADRMRLGDVDLMSLTTRQRRKILGNEIAMIFQEPSLCLDPSEEVGKQIEEAIPCHNIKGGFWRRFQWRKKQAQALLHKVGVKDHHKVMRSYPYELSDGLCQKVMIAMAIAGQPKLLVADEPTTSMEVTTASQILRLLHKLNQLNNTAILLISHDLNTLSDLADTISVIYCGHMVEVGRSEQVVNNSHHPYTAALLSSAPQFDKPFERKALLPGLPGSIPALQHLPIGCRLGPRCPKAQRKCVVQPKLRKLKGHQYACHYPLNIEKKASNNG</sequence>
<accession>A0ABQ1I4N5</accession>
<dbReference type="InterPro" id="IPR003593">
    <property type="entry name" value="AAA+_ATPase"/>
</dbReference>
<dbReference type="CDD" id="cd03257">
    <property type="entry name" value="ABC_NikE_OppD_transporters"/>
    <property type="match status" value="1"/>
</dbReference>
<evidence type="ECO:0000259" key="9">
    <source>
        <dbReference type="PROSITE" id="PS50893"/>
    </source>
</evidence>
<evidence type="ECO:0000256" key="1">
    <source>
        <dbReference type="ARBA" id="ARBA00004417"/>
    </source>
</evidence>
<evidence type="ECO:0000313" key="11">
    <source>
        <dbReference type="Proteomes" id="UP000651977"/>
    </source>
</evidence>
<dbReference type="InterPro" id="IPR027417">
    <property type="entry name" value="P-loop_NTPase"/>
</dbReference>
<dbReference type="InterPro" id="IPR013563">
    <property type="entry name" value="Oligopep_ABC_C"/>
</dbReference>
<dbReference type="PROSITE" id="PS50893">
    <property type="entry name" value="ABC_TRANSPORTER_2"/>
    <property type="match status" value="1"/>
</dbReference>
<keyword evidence="3" id="KW-0813">Transport</keyword>
<dbReference type="InterPro" id="IPR050388">
    <property type="entry name" value="ABC_Ni/Peptide_Import"/>
</dbReference>
<comment type="subcellular location">
    <subcellularLocation>
        <location evidence="1">Cell inner membrane</location>
        <topology evidence="1">Peripheral membrane protein</topology>
    </subcellularLocation>
</comment>
<dbReference type="SMART" id="SM00382">
    <property type="entry name" value="AAA"/>
    <property type="match status" value="1"/>
</dbReference>
<dbReference type="PANTHER" id="PTHR43297">
    <property type="entry name" value="OLIGOPEPTIDE TRANSPORT ATP-BINDING PROTEIN APPD"/>
    <property type="match status" value="1"/>
</dbReference>
<dbReference type="PANTHER" id="PTHR43297:SF4">
    <property type="entry name" value="PUTRESCINE EXPORT SYSTEM ATP-BINDING PROTEIN SAPD"/>
    <property type="match status" value="1"/>
</dbReference>
<keyword evidence="6" id="KW-0547">Nucleotide-binding</keyword>
<evidence type="ECO:0000256" key="7">
    <source>
        <dbReference type="ARBA" id="ARBA00022840"/>
    </source>
</evidence>
<dbReference type="Pfam" id="PF08352">
    <property type="entry name" value="oligo_HPY"/>
    <property type="match status" value="1"/>
</dbReference>
<evidence type="ECO:0000256" key="8">
    <source>
        <dbReference type="ARBA" id="ARBA00023136"/>
    </source>
</evidence>
<dbReference type="RefSeq" id="WP_188407539.1">
    <property type="nucleotide sequence ID" value="NZ_BMDY01000022.1"/>
</dbReference>
<evidence type="ECO:0000256" key="5">
    <source>
        <dbReference type="ARBA" id="ARBA00022519"/>
    </source>
</evidence>
<evidence type="ECO:0000256" key="3">
    <source>
        <dbReference type="ARBA" id="ARBA00022448"/>
    </source>
</evidence>
<dbReference type="EMBL" id="BMDY01000022">
    <property type="protein sequence ID" value="GGB16411.1"/>
    <property type="molecule type" value="Genomic_DNA"/>
</dbReference>
<dbReference type="Gene3D" id="3.40.50.300">
    <property type="entry name" value="P-loop containing nucleotide triphosphate hydrolases"/>
    <property type="match status" value="1"/>
</dbReference>
<dbReference type="NCBIfam" id="TIGR01727">
    <property type="entry name" value="oligo_HPY"/>
    <property type="match status" value="1"/>
</dbReference>
<name>A0ABQ1I4N5_9ALTE</name>
<keyword evidence="11" id="KW-1185">Reference proteome</keyword>
<proteinExistence type="inferred from homology"/>
<reference evidence="11" key="1">
    <citation type="journal article" date="2019" name="Int. J. Syst. Evol. Microbiol.">
        <title>The Global Catalogue of Microorganisms (GCM) 10K type strain sequencing project: providing services to taxonomists for standard genome sequencing and annotation.</title>
        <authorList>
            <consortium name="The Broad Institute Genomics Platform"/>
            <consortium name="The Broad Institute Genome Sequencing Center for Infectious Disease"/>
            <person name="Wu L."/>
            <person name="Ma J."/>
        </authorList>
    </citation>
    <scope>NUCLEOTIDE SEQUENCE [LARGE SCALE GENOMIC DNA]</scope>
    <source>
        <strain evidence="11">CGMCC 1.10131</strain>
    </source>
</reference>
<comment type="similarity">
    <text evidence="2">Belongs to the ABC transporter superfamily.</text>
</comment>
<dbReference type="SUPFAM" id="SSF52540">
    <property type="entry name" value="P-loop containing nucleoside triphosphate hydrolases"/>
    <property type="match status" value="1"/>
</dbReference>
<feature type="domain" description="ABC transporter" evidence="9">
    <location>
        <begin position="4"/>
        <end position="259"/>
    </location>
</feature>
<evidence type="ECO:0000256" key="4">
    <source>
        <dbReference type="ARBA" id="ARBA00022475"/>
    </source>
</evidence>
<comment type="caution">
    <text evidence="10">The sequence shown here is derived from an EMBL/GenBank/DDBJ whole genome shotgun (WGS) entry which is preliminary data.</text>
</comment>
<dbReference type="Proteomes" id="UP000651977">
    <property type="component" value="Unassembled WGS sequence"/>
</dbReference>
<keyword evidence="5" id="KW-0997">Cell inner membrane</keyword>
<organism evidence="10 11">
    <name type="scientific">Agarivorans gilvus</name>
    <dbReference type="NCBI Taxonomy" id="680279"/>
    <lineage>
        <taxon>Bacteria</taxon>
        <taxon>Pseudomonadati</taxon>
        <taxon>Pseudomonadota</taxon>
        <taxon>Gammaproteobacteria</taxon>
        <taxon>Alteromonadales</taxon>
        <taxon>Alteromonadaceae</taxon>
        <taxon>Agarivorans</taxon>
    </lineage>
</organism>
<dbReference type="InterPro" id="IPR003439">
    <property type="entry name" value="ABC_transporter-like_ATP-bd"/>
</dbReference>
<evidence type="ECO:0000256" key="6">
    <source>
        <dbReference type="ARBA" id="ARBA00022741"/>
    </source>
</evidence>
<keyword evidence="8" id="KW-0472">Membrane</keyword>
<dbReference type="Pfam" id="PF00005">
    <property type="entry name" value="ABC_tran"/>
    <property type="match status" value="1"/>
</dbReference>
<evidence type="ECO:0000313" key="10">
    <source>
        <dbReference type="EMBL" id="GGB16411.1"/>
    </source>
</evidence>